<evidence type="ECO:0000313" key="3">
    <source>
        <dbReference type="Proteomes" id="UP000076925"/>
    </source>
</evidence>
<comment type="caution">
    <text evidence="2">The sequence shown here is derived from an EMBL/GenBank/DDBJ whole genome shotgun (WGS) entry which is preliminary data.</text>
</comment>
<dbReference type="RefSeq" id="WP_017749104.1">
    <property type="nucleotide sequence ID" value="NZ_KQ976354.1"/>
</dbReference>
<dbReference type="InterPro" id="IPR008579">
    <property type="entry name" value="UGlyAH_Cupin_dom"/>
</dbReference>
<dbReference type="AlphaFoldDB" id="A0A139XDR5"/>
<name>A0A139XDR5_9CYAN</name>
<evidence type="ECO:0000259" key="1">
    <source>
        <dbReference type="Pfam" id="PF05899"/>
    </source>
</evidence>
<protein>
    <submittedName>
        <fullName evidence="2">Cupin</fullName>
    </submittedName>
</protein>
<dbReference type="Proteomes" id="UP000076925">
    <property type="component" value="Unassembled WGS sequence"/>
</dbReference>
<organism evidence="2 3">
    <name type="scientific">Scytonema hofmannii PCC 7110</name>
    <dbReference type="NCBI Taxonomy" id="128403"/>
    <lineage>
        <taxon>Bacteria</taxon>
        <taxon>Bacillati</taxon>
        <taxon>Cyanobacteriota</taxon>
        <taxon>Cyanophyceae</taxon>
        <taxon>Nostocales</taxon>
        <taxon>Scytonemataceae</taxon>
        <taxon>Scytonema</taxon>
    </lineage>
</organism>
<dbReference type="STRING" id="128403.WA1_11925"/>
<sequence>MEIKIEHQPSQERLQELDVFQWSIWTKEVSTFPWTYDDQETCYFLEGDVVVTPDGGQPVQMGKGDLVTFPAGMSCRWDIRSDVKKHYCFD</sequence>
<dbReference type="CDD" id="cd02227">
    <property type="entry name" value="cupin_TM1112-like"/>
    <property type="match status" value="1"/>
</dbReference>
<dbReference type="InterPro" id="IPR011051">
    <property type="entry name" value="RmlC_Cupin_sf"/>
</dbReference>
<dbReference type="SUPFAM" id="SSF51182">
    <property type="entry name" value="RmlC-like cupins"/>
    <property type="match status" value="1"/>
</dbReference>
<dbReference type="PANTHER" id="PTHR33271">
    <property type="entry name" value="OS04G0445200 PROTEIN"/>
    <property type="match status" value="1"/>
</dbReference>
<keyword evidence="3" id="KW-1185">Reference proteome</keyword>
<dbReference type="OrthoDB" id="9799053at2"/>
<evidence type="ECO:0000313" key="2">
    <source>
        <dbReference type="EMBL" id="KYC42828.1"/>
    </source>
</evidence>
<dbReference type="EMBL" id="ANNX02000016">
    <property type="protein sequence ID" value="KYC42828.1"/>
    <property type="molecule type" value="Genomic_DNA"/>
</dbReference>
<gene>
    <name evidence="2" type="ORF">WA1_11925</name>
</gene>
<feature type="domain" description="(S)-ureidoglycine aminohydrolase cupin" evidence="1">
    <location>
        <begin position="15"/>
        <end position="87"/>
    </location>
</feature>
<proteinExistence type="predicted"/>
<dbReference type="InterPro" id="IPR014710">
    <property type="entry name" value="RmlC-like_jellyroll"/>
</dbReference>
<reference evidence="2 3" key="1">
    <citation type="journal article" date="2013" name="Genome Biol. Evol.">
        <title>Genomes of Stigonematalean cyanobacteria (subsection V) and the evolution of oxygenic photosynthesis from prokaryotes to plastids.</title>
        <authorList>
            <person name="Dagan T."/>
            <person name="Roettger M."/>
            <person name="Stucken K."/>
            <person name="Landan G."/>
            <person name="Koch R."/>
            <person name="Major P."/>
            <person name="Gould S.B."/>
            <person name="Goremykin V.V."/>
            <person name="Rippka R."/>
            <person name="Tandeau de Marsac N."/>
            <person name="Gugger M."/>
            <person name="Lockhart P.J."/>
            <person name="Allen J.F."/>
            <person name="Brune I."/>
            <person name="Maus I."/>
            <person name="Puhler A."/>
            <person name="Martin W.F."/>
        </authorList>
    </citation>
    <scope>NUCLEOTIDE SEQUENCE [LARGE SCALE GENOMIC DNA]</scope>
    <source>
        <strain evidence="2 3">PCC 7110</strain>
    </source>
</reference>
<dbReference type="PANTHER" id="PTHR33271:SF22">
    <property type="entry name" value="OS04G0445200 PROTEIN"/>
    <property type="match status" value="1"/>
</dbReference>
<accession>A0A139XDR5</accession>
<dbReference type="Gene3D" id="2.60.120.10">
    <property type="entry name" value="Jelly Rolls"/>
    <property type="match status" value="1"/>
</dbReference>
<dbReference type="Pfam" id="PF05899">
    <property type="entry name" value="Cupin_3"/>
    <property type="match status" value="1"/>
</dbReference>